<dbReference type="PANTHER" id="PTHR47805">
    <property type="entry name" value="SAGA-ASSOCIATED FACTOR 73"/>
    <property type="match status" value="1"/>
</dbReference>
<dbReference type="GO" id="GO:0022857">
    <property type="term" value="F:transmembrane transporter activity"/>
    <property type="evidence" value="ECO:0007669"/>
    <property type="project" value="InterPro"/>
</dbReference>
<feature type="transmembrane region" description="Helical" evidence="3">
    <location>
        <begin position="58"/>
        <end position="80"/>
    </location>
</feature>
<feature type="compositionally biased region" description="Basic residues" evidence="2">
    <location>
        <begin position="502"/>
        <end position="512"/>
    </location>
</feature>
<feature type="transmembrane region" description="Helical" evidence="3">
    <location>
        <begin position="20"/>
        <end position="46"/>
    </location>
</feature>
<dbReference type="Pfam" id="PF07690">
    <property type="entry name" value="MFS_1"/>
    <property type="match status" value="1"/>
</dbReference>
<feature type="region of interest" description="Disordered" evidence="2">
    <location>
        <begin position="496"/>
        <end position="520"/>
    </location>
</feature>
<evidence type="ECO:0000259" key="4">
    <source>
        <dbReference type="PROSITE" id="PS50850"/>
    </source>
</evidence>
<feature type="domain" description="Major facilitator superfamily (MFS) profile" evidence="4">
    <location>
        <begin position="21"/>
        <end position="470"/>
    </location>
</feature>
<dbReference type="GO" id="GO:1904802">
    <property type="term" value="P:RITS complex assembly"/>
    <property type="evidence" value="ECO:0007669"/>
    <property type="project" value="TreeGrafter"/>
</dbReference>
<dbReference type="Pfam" id="PF08313">
    <property type="entry name" value="SCA7"/>
    <property type="match status" value="1"/>
</dbReference>
<keyword evidence="7" id="KW-1185">Reference proteome</keyword>
<feature type="domain" description="SCA7" evidence="5">
    <location>
        <begin position="687"/>
        <end position="752"/>
    </location>
</feature>
<dbReference type="GO" id="GO:0000124">
    <property type="term" value="C:SAGA complex"/>
    <property type="evidence" value="ECO:0007669"/>
    <property type="project" value="InterPro"/>
</dbReference>
<reference evidence="6 7" key="1">
    <citation type="journal article" date="2020" name="Phytopathology">
        <title>A high-quality genome resource of Botrytis fragariae, a new and rapidly spreading fungal pathogen causing strawberry gray mold in the U.S.A.</title>
        <authorList>
            <person name="Wu Y."/>
            <person name="Saski C.A."/>
            <person name="Schnabel G."/>
            <person name="Xiao S."/>
            <person name="Hu M."/>
        </authorList>
    </citation>
    <scope>NUCLEOTIDE SEQUENCE [LARGE SCALE GENOMIC DNA]</scope>
    <source>
        <strain evidence="6 7">BVB16</strain>
    </source>
</reference>
<feature type="transmembrane region" description="Helical" evidence="3">
    <location>
        <begin position="92"/>
        <end position="112"/>
    </location>
</feature>
<dbReference type="EMBL" id="JABFCT010000018">
    <property type="protein sequence ID" value="KAF5869212.1"/>
    <property type="molecule type" value="Genomic_DNA"/>
</dbReference>
<dbReference type="InterPro" id="IPR013243">
    <property type="entry name" value="SCA7_dom"/>
</dbReference>
<feature type="compositionally biased region" description="Basic and acidic residues" evidence="2">
    <location>
        <begin position="617"/>
        <end position="631"/>
    </location>
</feature>
<feature type="transmembrane region" description="Helical" evidence="3">
    <location>
        <begin position="366"/>
        <end position="395"/>
    </location>
</feature>
<dbReference type="PROSITE" id="PS51505">
    <property type="entry name" value="SCA7"/>
    <property type="match status" value="1"/>
</dbReference>
<dbReference type="RefSeq" id="XP_037188161.1">
    <property type="nucleotide sequence ID" value="XM_037342081.1"/>
</dbReference>
<dbReference type="AlphaFoldDB" id="A0A8H6AKC7"/>
<evidence type="ECO:0000256" key="3">
    <source>
        <dbReference type="SAM" id="Phobius"/>
    </source>
</evidence>
<dbReference type="Proteomes" id="UP000531561">
    <property type="component" value="Unassembled WGS sequence"/>
</dbReference>
<feature type="transmembrane region" description="Helical" evidence="3">
    <location>
        <begin position="339"/>
        <end position="359"/>
    </location>
</feature>
<feature type="compositionally biased region" description="Low complexity" evidence="2">
    <location>
        <begin position="217"/>
        <end position="227"/>
    </location>
</feature>
<sequence length="894" mass="96769">MASSSSKRPWALEARSNTFFILSTVAVGMFTDLFLYGLIVPILPFILSDRIGVEQSEIQYYTSVLLACYAGASVLFSFPAGYIADRLSSRQLPFLVGLVALLASTVLLMLGTSIEVLIIARIFQGISGATVWTIGLALVMDTVGSEKLGVTIGTIFSFISTGELVAPVLGGVVYDKVGSNAVFGMGIALLGVDFGMRVAVIEKKVARKWGVGEGLDGSEQGGASESGNGNGNEEEAPLLGNGKDSNLDSWKIRKELPNFVRKFPVLYLLSSPRLLTAELVAFMQATILAVFDATIPTQSQSLFGFTALQTGLLFTPIVLTSLIFGPLAGMGVDRYGPKIIGTIGYTFFILPLVLLRLPVSNTTHDLVLYCVLLSLCGFGMALIGAPSIVEASYVAERYHNANPELFGEEGPYAQLYALNSMVFSAGFTVGPVMAGSLREGIGYGNMNAVVAGMCAVVAALCFGYLGGVPRCRVSVASDDDSTIKVAPKRERGGGDKLLGNIKLKKQPPKHNKPGNWREGSIIDVDEKKKGTDTSGADSIPSPGPVVNMLDDAALETFATGRPLEDDPDLQVCKHCKKSVLKTATVSHVKACLNAKRVKLLKKKEAKEARDKVKKKLANKDVDGDGDTKMGSDDDDDDEEKGPGGFKSSKKSAGKNNGDAKGKKRKADGEGEKGPKQKKKKEEPKPKAPKPKGPVDVERQCGVLKDGVPCARSLTCKSHSMGAKRAVPGRTLPYDMLLSQYQKKNQAKQQKAAIDANAPLEDEELLNGPIDSDEELLAVQSGLANWNPQPLVPPLIQYPIQYRYRDERLWEQLHNATNGFTLNICKVVQKATPAMENGEDAVGDEIMGEWERVRMRMELGKWACRVEDKVDFRCRVLRRGNKVWLHEYEFALRDL</sequence>
<keyword evidence="3" id="KW-1133">Transmembrane helix</keyword>
<feature type="compositionally biased region" description="Basic and acidic residues" evidence="2">
    <location>
        <begin position="666"/>
        <end position="685"/>
    </location>
</feature>
<feature type="transmembrane region" description="Helical" evidence="3">
    <location>
        <begin position="180"/>
        <end position="200"/>
    </location>
</feature>
<dbReference type="PROSITE" id="PS50850">
    <property type="entry name" value="MFS"/>
    <property type="match status" value="1"/>
</dbReference>
<keyword evidence="3" id="KW-0812">Transmembrane</keyword>
<accession>A0A8H6AKC7</accession>
<dbReference type="PANTHER" id="PTHR47805:SF1">
    <property type="entry name" value="SAGA-ASSOCIATED FACTOR 73"/>
    <property type="match status" value="1"/>
</dbReference>
<comment type="subcellular location">
    <subcellularLocation>
        <location evidence="1">Membrane</location>
        <topology evidence="1">Multi-pass membrane protein</topology>
    </subcellularLocation>
</comment>
<name>A0A8H6AKC7_9HELO</name>
<dbReference type="GO" id="GO:0031048">
    <property type="term" value="P:regulatory ncRNA-mediated heterochromatin formation"/>
    <property type="evidence" value="ECO:0007669"/>
    <property type="project" value="TreeGrafter"/>
</dbReference>
<dbReference type="InterPro" id="IPR036259">
    <property type="entry name" value="MFS_trans_sf"/>
</dbReference>
<dbReference type="GO" id="GO:0006357">
    <property type="term" value="P:regulation of transcription by RNA polymerase II"/>
    <property type="evidence" value="ECO:0007669"/>
    <property type="project" value="TreeGrafter"/>
</dbReference>
<dbReference type="Gene3D" id="1.20.1250.20">
    <property type="entry name" value="MFS general substrate transporter like domains"/>
    <property type="match status" value="2"/>
</dbReference>
<dbReference type="GO" id="GO:0016020">
    <property type="term" value="C:membrane"/>
    <property type="evidence" value="ECO:0007669"/>
    <property type="project" value="UniProtKB-SubCell"/>
</dbReference>
<gene>
    <name evidence="6" type="ORF">Bfra_011755</name>
</gene>
<organism evidence="6 7">
    <name type="scientific">Botrytis fragariae</name>
    <dbReference type="NCBI Taxonomy" id="1964551"/>
    <lineage>
        <taxon>Eukaryota</taxon>
        <taxon>Fungi</taxon>
        <taxon>Dikarya</taxon>
        <taxon>Ascomycota</taxon>
        <taxon>Pezizomycotina</taxon>
        <taxon>Leotiomycetes</taxon>
        <taxon>Helotiales</taxon>
        <taxon>Sclerotiniaceae</taxon>
        <taxon>Botrytis</taxon>
    </lineage>
</organism>
<dbReference type="InterPro" id="IPR037804">
    <property type="entry name" value="SGF73"/>
</dbReference>
<dbReference type="InterPro" id="IPR011701">
    <property type="entry name" value="MFS"/>
</dbReference>
<feature type="region of interest" description="Disordered" evidence="2">
    <location>
        <begin position="604"/>
        <end position="699"/>
    </location>
</feature>
<dbReference type="Gene3D" id="6.10.140.670">
    <property type="match status" value="1"/>
</dbReference>
<dbReference type="OrthoDB" id="5086884at2759"/>
<feature type="region of interest" description="Disordered" evidence="2">
    <location>
        <begin position="216"/>
        <end position="242"/>
    </location>
</feature>
<keyword evidence="3" id="KW-0472">Membrane</keyword>
<proteinExistence type="predicted"/>
<dbReference type="GeneID" id="59265773"/>
<feature type="transmembrane region" description="Helical" evidence="3">
    <location>
        <begin position="302"/>
        <end position="327"/>
    </location>
</feature>
<comment type="caution">
    <text evidence="6">The sequence shown here is derived from an EMBL/GenBank/DDBJ whole genome shotgun (WGS) entry which is preliminary data.</text>
</comment>
<evidence type="ECO:0000256" key="2">
    <source>
        <dbReference type="SAM" id="MobiDB-lite"/>
    </source>
</evidence>
<feature type="transmembrane region" description="Helical" evidence="3">
    <location>
        <begin position="118"/>
        <end position="140"/>
    </location>
</feature>
<dbReference type="CDD" id="cd17325">
    <property type="entry name" value="MFS_MdtG_SLC18_like"/>
    <property type="match status" value="1"/>
</dbReference>
<dbReference type="SUPFAM" id="SSF103473">
    <property type="entry name" value="MFS general substrate transporter"/>
    <property type="match status" value="1"/>
</dbReference>
<feature type="transmembrane region" description="Helical" evidence="3">
    <location>
        <begin position="152"/>
        <end position="174"/>
    </location>
</feature>
<evidence type="ECO:0000313" key="7">
    <source>
        <dbReference type="Proteomes" id="UP000531561"/>
    </source>
</evidence>
<evidence type="ECO:0000313" key="6">
    <source>
        <dbReference type="EMBL" id="KAF5869212.1"/>
    </source>
</evidence>
<evidence type="ECO:0000256" key="1">
    <source>
        <dbReference type="ARBA" id="ARBA00004141"/>
    </source>
</evidence>
<feature type="transmembrane region" description="Helical" evidence="3">
    <location>
        <begin position="415"/>
        <end position="434"/>
    </location>
</feature>
<evidence type="ECO:0000259" key="5">
    <source>
        <dbReference type="PROSITE" id="PS51505"/>
    </source>
</evidence>
<feature type="transmembrane region" description="Helical" evidence="3">
    <location>
        <begin position="446"/>
        <end position="465"/>
    </location>
</feature>
<protein>
    <submittedName>
        <fullName evidence="6">Putative membrane transporter protein</fullName>
    </submittedName>
</protein>
<dbReference type="InterPro" id="IPR020846">
    <property type="entry name" value="MFS_dom"/>
</dbReference>